<evidence type="ECO:0000256" key="1">
    <source>
        <dbReference type="SAM" id="SignalP"/>
    </source>
</evidence>
<dbReference type="AlphaFoldDB" id="E0WCK0"/>
<feature type="signal peptide" evidence="1">
    <location>
        <begin position="1"/>
        <end position="22"/>
    </location>
</feature>
<accession>E0WCK0</accession>
<protein>
    <submittedName>
        <fullName evidence="2">Lipase/esterase/thioesterase family lipase</fullName>
    </submittedName>
</protein>
<sequence>MRTPSPGLLLAALLAMLLSACASNDIYRSNFDNCVVTAQEKCESHTIQQHNVGSDSEYLLGFVEIDDQGQLRNRAQMQAVLDELYALASRESVLINVFVHGWHHSAKPGDSNVESFKASLAELSRVEHQLHPEKAARRVVGVYVGWRGESIDVPWINNITFWDRKNTAHEVGYLGMAELLLKLEEIRNVKNTQEPPVKSRLVILGHSFGGAAVYSATAQILADRFINSRSGKNYIGDAEGFGDLVVLLNPAFEALKYAPLYDLAQARCSYFEEQAPRLVILTSEADYATKYAFPAGRVFSTFFETHGTIERNDCGKPLAYSEGAADRSTAGHFKPLQSHELRPAEKIRELDYRNVQKIWKKQQTKGVAQFGSTRLSSLDHTVEHNPYLNVRVDKQLIKDHNDVFGKEIMEFIRTLIVVSTGERESVTAGETK</sequence>
<dbReference type="PROSITE" id="PS51257">
    <property type="entry name" value="PROKAR_LIPOPROTEIN"/>
    <property type="match status" value="1"/>
</dbReference>
<proteinExistence type="predicted"/>
<evidence type="ECO:0000313" key="2">
    <source>
        <dbReference type="EMBL" id="ADC79144.1"/>
    </source>
</evidence>
<reference evidence="2" key="1">
    <citation type="journal article" date="2010" name="Bioresour. Technol.">
        <title>Use of metagenomic approaches to isolate lipolytic genes from activated sludge.</title>
        <authorList>
            <person name="Liaw R.B."/>
            <person name="Cheng M.P."/>
            <person name="Wu M.C."/>
            <person name="Lee C.Y."/>
        </authorList>
    </citation>
    <scope>NUCLEOTIDE SEQUENCE</scope>
</reference>
<organism evidence="2">
    <name type="scientific">uncultured sludge bacterium</name>
    <dbReference type="NCBI Taxonomy" id="641485"/>
    <lineage>
        <taxon>Bacteria</taxon>
        <taxon>environmental samples</taxon>
    </lineage>
</organism>
<keyword evidence="1" id="KW-0732">Signal</keyword>
<feature type="chain" id="PRO_5003142599" evidence="1">
    <location>
        <begin position="23"/>
        <end position="432"/>
    </location>
</feature>
<dbReference type="EMBL" id="FJ951173">
    <property type="protein sequence ID" value="ADC79144.1"/>
    <property type="molecule type" value="Genomic_DNA"/>
</dbReference>
<name>E0WCK0_9BACT</name>